<feature type="region of interest" description="Disordered" evidence="1">
    <location>
        <begin position="1"/>
        <end position="145"/>
    </location>
</feature>
<feature type="region of interest" description="Disordered" evidence="1">
    <location>
        <begin position="755"/>
        <end position="781"/>
    </location>
</feature>
<feature type="compositionally biased region" description="Basic and acidic residues" evidence="1">
    <location>
        <begin position="113"/>
        <end position="145"/>
    </location>
</feature>
<evidence type="ECO:0000313" key="6">
    <source>
        <dbReference type="WormBase" id="Bm182b"/>
    </source>
</evidence>
<dbReference type="WBParaSite" id="Bm182a.1">
    <property type="protein sequence ID" value="Bm182a.1"/>
    <property type="gene ID" value="WBGene00220443"/>
</dbReference>
<sequence length="1080" mass="116440">MTGAEEEGLAESVNKVEIMEQEDGEVSDVSNCDVANDEGEIVDQQTSKASRKEDNISAKTDINVSKKTALEKLKNMSFSSRSKLPVRSSSVERREKERRERQTITTPKLQHSPRRDNDEERRQRKRRWEEHSDEQERQQTLVEERPKPLREAVASAHMTSLPVNKLVEPMRIYDQPHTLRQRVEKIISVQESEAINMSDKELRNLIARMCDLSKEQERLQRGRQTQYDTLREIYMEVKDDIEKLYIRVPVHLRMDLPLPPQTLHSSGSSSSGALQMNGGTTVFQVDQRFRLPNLFDPPGVVTSANVRLNRGNDPEVSVRSEERCAGARMRFGEVGGVSNDQQRVLGVRNGAVYSGGLNEHGVFEDISHIGLGSGSTLLRNNSGSNSTTTVERASHAGSSAEQTLHSVNGKKPLFPGLIGPTHLDQSSSMIPSTSACDHGPKPLFRRLDFSGGSSGFSGTGPSHELFPKVTSDLPPQIGSFSDGPAPLMSFGNTASPNQVSHSIGRQIYNTPDKSVTSTYAVVQTNALSKLESGENDGGMRAVNQHCFMHSGSQGPTSFIHPNKPPSPVPDFPPNVALRTLSNSVDADCGTYHENLIHLKSSEIQSSSQVPLPNLSEPPPPFGTAPINGPSILPHKLSSTVLLSTMQSSNIVPPQTVPVPTGATPVYPSEHTVGTIQPLSSASTSSALNTLPGSSKALQNLQPQSGNATVVTAQPLMSLHSGSSAVSVPPPDFSVPPPLAPSLTVRTSVGTSSITTNLLSHTEPISSVDSRTGPSSNSTLQRSLSHMKGGVLTNSTILSSLPSMNVPPPSFSVPPPRAPNVGSAFPAPPSMATGGMTSGRRPANMVSSMVAPPPNLMSGPVGLNCPPPDMSQPPPNIRSALGASNPESVQHMVSAVVGQSTVSSQTPVEVVTELIATAYNRTGGIRLHHDPSLKQRMSMVTENTVVINKMRAPAPAGPPRPLSSVGKLLPPLMLSPGTRGGSASRISSFNKRKGSQIRSSTTRPQQRQKRQISDMVAIIPDEHDHPSSREEPDDNIFLIVSDEEDDNNMVWKWQRLDSFEARFCSPEASKQAGNVVPGVGW</sequence>
<evidence type="ECO:0000313" key="3">
    <source>
        <dbReference type="EMBL" id="VIO87943.1"/>
    </source>
</evidence>
<reference evidence="3" key="3">
    <citation type="submission" date="2019-04" db="EMBL/GenBank/DDBJ databases">
        <authorList>
            <person name="Howe K."/>
            <person name="Paulini M."/>
            <person name="Williams G."/>
        </authorList>
    </citation>
    <scope>NUCLEOTIDE SEQUENCE [LARGE SCALE GENOMIC DNA]</scope>
    <source>
        <strain evidence="3">FR3</strain>
    </source>
</reference>
<reference evidence="2 4" key="1">
    <citation type="journal article" date="2007" name="Science">
        <title>Draft genome of the filarial nematode parasite Brugia malayi.</title>
        <authorList>
            <person name="Ghedin E."/>
            <person name="Wang S."/>
            <person name="Spiro D."/>
            <person name="Caler E."/>
            <person name="Zhao Q."/>
            <person name="Crabtree J."/>
            <person name="Allen J.E."/>
            <person name="Delcher A.L."/>
            <person name="Guiliano D.B."/>
            <person name="Miranda-Saavedra D."/>
            <person name="Angiuoli S.V."/>
            <person name="Creasy T."/>
            <person name="Amedeo P."/>
            <person name="Haas B."/>
            <person name="El-Sayed N.M."/>
            <person name="Wortman J.R."/>
            <person name="Feldblyum T."/>
            <person name="Tallon L."/>
            <person name="Schatz M."/>
            <person name="Shumway M."/>
            <person name="Koo H."/>
            <person name="Salzberg S.L."/>
            <person name="Schobel S."/>
            <person name="Pertea M."/>
            <person name="Pop M."/>
            <person name="White O."/>
            <person name="Barton G.J."/>
            <person name="Carlow C.K."/>
            <person name="Crawford M.J."/>
            <person name="Daub J."/>
            <person name="Dimmic M.W."/>
            <person name="Estes C.F."/>
            <person name="Foster J.M."/>
            <person name="Ganatra M."/>
            <person name="Gregory W.F."/>
            <person name="Johnson N.M."/>
            <person name="Jin J."/>
            <person name="Komuniecki R."/>
            <person name="Korf I."/>
            <person name="Kumar S."/>
            <person name="Laney S."/>
            <person name="Li B.W."/>
            <person name="Li W."/>
            <person name="Lindblom T.H."/>
            <person name="Lustigman S."/>
            <person name="Ma D."/>
            <person name="Maina C.V."/>
            <person name="Martin D.M."/>
            <person name="McCarter J.P."/>
            <person name="McReynolds L."/>
            <person name="Mitreva M."/>
            <person name="Nutman T.B."/>
            <person name="Parkinson J."/>
            <person name="Peregrin-Alvarez J.M."/>
            <person name="Poole C."/>
            <person name="Ren Q."/>
            <person name="Saunders L."/>
            <person name="Sluder A.E."/>
            <person name="Smith K."/>
            <person name="Stanke M."/>
            <person name="Unnasch T.R."/>
            <person name="Ware J."/>
            <person name="Wei A.D."/>
            <person name="Weil G."/>
            <person name="Williams D.J."/>
            <person name="Zhang Y."/>
            <person name="Williams S.A."/>
            <person name="Fraser-Liggett C."/>
            <person name="Slatko B."/>
            <person name="Blaxter M.L."/>
            <person name="Scott A.L."/>
        </authorList>
    </citation>
    <scope>NUCLEOTIDE SEQUENCE</scope>
    <source>
        <strain evidence="2 4">FR3</strain>
    </source>
</reference>
<evidence type="ECO:0000313" key="4">
    <source>
        <dbReference type="Proteomes" id="UP000006672"/>
    </source>
</evidence>
<evidence type="ECO:0000313" key="2">
    <source>
        <dbReference type="EMBL" id="CDP91504.1"/>
    </source>
</evidence>
<feature type="region of interest" description="Disordered" evidence="1">
    <location>
        <begin position="974"/>
        <end position="1010"/>
    </location>
</feature>
<protein>
    <submittedName>
        <fullName evidence="2 5">Bm182, isoform b</fullName>
    </submittedName>
</protein>
<evidence type="ECO:0000256" key="1">
    <source>
        <dbReference type="SAM" id="MobiDB-lite"/>
    </source>
</evidence>
<keyword evidence="4" id="KW-1185">Reference proteome</keyword>
<accession>A0A0J9XMM7</accession>
<dbReference type="RefSeq" id="XP_042930502.1">
    <property type="nucleotide sequence ID" value="XM_043074568.1"/>
</dbReference>
<dbReference type="Proteomes" id="UP000006672">
    <property type="component" value="Unassembled WGS sequence"/>
</dbReference>
<feature type="compositionally biased region" description="Basic and acidic residues" evidence="1">
    <location>
        <begin position="90"/>
        <end position="102"/>
    </location>
</feature>
<dbReference type="EMBL" id="LN856451">
    <property type="protein sequence ID" value="CDP91504.1"/>
    <property type="molecule type" value="Genomic_DNA"/>
</dbReference>
<dbReference type="AlphaFoldDB" id="A0A0J9XMM7"/>
<dbReference type="EMBL" id="CAAKNF010000196">
    <property type="protein sequence ID" value="VIO87943.1"/>
    <property type="molecule type" value="Genomic_DNA"/>
</dbReference>
<dbReference type="CTD" id="6101121"/>
<reference evidence="5" key="4">
    <citation type="submission" date="2019-12" db="UniProtKB">
        <authorList>
            <consortium name="WormBaseParasite"/>
        </authorList>
    </citation>
    <scope>IDENTIFICATION</scope>
</reference>
<feature type="compositionally biased region" description="Low complexity" evidence="1">
    <location>
        <begin position="77"/>
        <end position="89"/>
    </location>
</feature>
<proteinExistence type="predicted"/>
<evidence type="ECO:0000313" key="5">
    <source>
        <dbReference type="WBParaSite" id="Bm182a.1"/>
    </source>
</evidence>
<accession>A0A4E9EV64</accession>
<organism evidence="2">
    <name type="scientific">Brugia malayi</name>
    <name type="common">Filarial nematode worm</name>
    <dbReference type="NCBI Taxonomy" id="6279"/>
    <lineage>
        <taxon>Eukaryota</taxon>
        <taxon>Metazoa</taxon>
        <taxon>Ecdysozoa</taxon>
        <taxon>Nematoda</taxon>
        <taxon>Chromadorea</taxon>
        <taxon>Rhabditida</taxon>
        <taxon>Spirurina</taxon>
        <taxon>Spiruromorpha</taxon>
        <taxon>Filarioidea</taxon>
        <taxon>Onchocercidae</taxon>
        <taxon>Brugia</taxon>
    </lineage>
</organism>
<gene>
    <name evidence="2 5 6" type="ORF">Bm182</name>
    <name evidence="3" type="ORF">BM_BM182</name>
    <name evidence="2" type="ORF">BM_Bm182</name>
</gene>
<dbReference type="GeneID" id="6101121"/>
<feature type="compositionally biased region" description="Polar residues" evidence="1">
    <location>
        <begin position="382"/>
        <end position="406"/>
    </location>
</feature>
<feature type="compositionally biased region" description="Polar residues" evidence="1">
    <location>
        <begin position="57"/>
        <end position="66"/>
    </location>
</feature>
<reference evidence="2" key="2">
    <citation type="submission" date="2012-12" db="EMBL/GenBank/DDBJ databases">
        <authorList>
            <person name="Gao Y.W."/>
            <person name="Fan S.T."/>
            <person name="Sun H.T."/>
            <person name="Wang Z."/>
            <person name="Gao X.L."/>
            <person name="Li Y.G."/>
            <person name="Wang T.C."/>
            <person name="Zhang K."/>
            <person name="Xu W.W."/>
            <person name="Yu Z.J."/>
            <person name="Xia X.Z."/>
        </authorList>
    </citation>
    <scope>NUCLEOTIDE SEQUENCE</scope>
    <source>
        <strain evidence="2">FR3</strain>
    </source>
</reference>
<dbReference type="OMA" id="IPDEHDH"/>
<dbReference type="STRING" id="6279.A0A0J9XMM7"/>
<dbReference type="OrthoDB" id="5819795at2759"/>
<feature type="region of interest" description="Disordered" evidence="1">
    <location>
        <begin position="382"/>
        <end position="407"/>
    </location>
</feature>
<feature type="compositionally biased region" description="Polar residues" evidence="1">
    <location>
        <begin position="995"/>
        <end position="1004"/>
    </location>
</feature>
<dbReference type="WormBase" id="Bm182b">
    <property type="protein sequence ID" value="BM31141"/>
    <property type="gene ID" value="WBGene00220443"/>
</dbReference>
<name>A0A0J9XMM7_BRUMA</name>